<evidence type="ECO:0000313" key="5">
    <source>
        <dbReference type="EMBL" id="MFC3230791.1"/>
    </source>
</evidence>
<dbReference type="EMBL" id="JBHRTR010000049">
    <property type="protein sequence ID" value="MFC3230791.1"/>
    <property type="molecule type" value="Genomic_DNA"/>
</dbReference>
<dbReference type="InterPro" id="IPR036390">
    <property type="entry name" value="WH_DNA-bd_sf"/>
</dbReference>
<dbReference type="PANTHER" id="PTHR33164:SF89">
    <property type="entry name" value="MARR FAMILY REGULATORY PROTEIN"/>
    <property type="match status" value="1"/>
</dbReference>
<keyword evidence="2" id="KW-0238">DNA-binding</keyword>
<feature type="domain" description="HTH marR-type" evidence="4">
    <location>
        <begin position="9"/>
        <end position="136"/>
    </location>
</feature>
<keyword evidence="1" id="KW-0805">Transcription regulation</keyword>
<dbReference type="InterPro" id="IPR039422">
    <property type="entry name" value="MarR/SlyA-like"/>
</dbReference>
<evidence type="ECO:0000256" key="1">
    <source>
        <dbReference type="ARBA" id="ARBA00023015"/>
    </source>
</evidence>
<dbReference type="Proteomes" id="UP001595528">
    <property type="component" value="Unassembled WGS sequence"/>
</dbReference>
<dbReference type="RefSeq" id="WP_379906247.1">
    <property type="nucleotide sequence ID" value="NZ_JBHRTR010000049.1"/>
</dbReference>
<comment type="caution">
    <text evidence="5">The sequence shown here is derived from an EMBL/GenBank/DDBJ whole genome shotgun (WGS) entry which is preliminary data.</text>
</comment>
<dbReference type="InterPro" id="IPR000835">
    <property type="entry name" value="HTH_MarR-typ"/>
</dbReference>
<dbReference type="InterPro" id="IPR036388">
    <property type="entry name" value="WH-like_DNA-bd_sf"/>
</dbReference>
<dbReference type="SMART" id="SM00347">
    <property type="entry name" value="HTH_MARR"/>
    <property type="match status" value="1"/>
</dbReference>
<evidence type="ECO:0000313" key="6">
    <source>
        <dbReference type="Proteomes" id="UP001595528"/>
    </source>
</evidence>
<dbReference type="SUPFAM" id="SSF46785">
    <property type="entry name" value="Winged helix' DNA-binding domain"/>
    <property type="match status" value="1"/>
</dbReference>
<keyword evidence="3" id="KW-0804">Transcription</keyword>
<sequence>MSGPRSNSARRVATLIDRLARLSRELQFAEGLNPAQWEALRFLAQANAQSRTPGAVAEYLGATKGTASQTLIALENKGLIRRARCMADKRQRDLAITEAGEALLTKDPIHTLGLAADELADEDCHALVRGLTRLLHDVQRAHGVRTFGVCADCSLQCVEEAPSLAGSLRGGSQLRCGLTGEPIDPQRADRLCINFAPLADEAPRNRRAAGDDGAD</sequence>
<dbReference type="InterPro" id="IPR023187">
    <property type="entry name" value="Tscrpt_reg_MarR-type_CS"/>
</dbReference>
<reference evidence="6" key="1">
    <citation type="journal article" date="2019" name="Int. J. Syst. Evol. Microbiol.">
        <title>The Global Catalogue of Microorganisms (GCM) 10K type strain sequencing project: providing services to taxonomists for standard genome sequencing and annotation.</title>
        <authorList>
            <consortium name="The Broad Institute Genomics Platform"/>
            <consortium name="The Broad Institute Genome Sequencing Center for Infectious Disease"/>
            <person name="Wu L."/>
            <person name="Ma J."/>
        </authorList>
    </citation>
    <scope>NUCLEOTIDE SEQUENCE [LARGE SCALE GENOMIC DNA]</scope>
    <source>
        <strain evidence="6">KCTC 42964</strain>
    </source>
</reference>
<dbReference type="Gene3D" id="1.10.10.10">
    <property type="entry name" value="Winged helix-like DNA-binding domain superfamily/Winged helix DNA-binding domain"/>
    <property type="match status" value="1"/>
</dbReference>
<dbReference type="PROSITE" id="PS01117">
    <property type="entry name" value="HTH_MARR_1"/>
    <property type="match status" value="1"/>
</dbReference>
<evidence type="ECO:0000259" key="4">
    <source>
        <dbReference type="PROSITE" id="PS50995"/>
    </source>
</evidence>
<accession>A0ABV7L7Z3</accession>
<dbReference type="PROSITE" id="PS50995">
    <property type="entry name" value="HTH_MARR_2"/>
    <property type="match status" value="1"/>
</dbReference>
<organism evidence="5 6">
    <name type="scientific">Marinibaculum pumilum</name>
    <dbReference type="NCBI Taxonomy" id="1766165"/>
    <lineage>
        <taxon>Bacteria</taxon>
        <taxon>Pseudomonadati</taxon>
        <taxon>Pseudomonadota</taxon>
        <taxon>Alphaproteobacteria</taxon>
        <taxon>Rhodospirillales</taxon>
        <taxon>Rhodospirillaceae</taxon>
        <taxon>Marinibaculum</taxon>
    </lineage>
</organism>
<dbReference type="PANTHER" id="PTHR33164">
    <property type="entry name" value="TRANSCRIPTIONAL REGULATOR, MARR FAMILY"/>
    <property type="match status" value="1"/>
</dbReference>
<dbReference type="PRINTS" id="PR00598">
    <property type="entry name" value="HTHMARR"/>
</dbReference>
<dbReference type="Pfam" id="PF12802">
    <property type="entry name" value="MarR_2"/>
    <property type="match status" value="1"/>
</dbReference>
<proteinExistence type="predicted"/>
<name>A0ABV7L7Z3_9PROT</name>
<keyword evidence="6" id="KW-1185">Reference proteome</keyword>
<protein>
    <submittedName>
        <fullName evidence="5">MarR family winged helix-turn-helix transcriptional regulator</fullName>
    </submittedName>
</protein>
<gene>
    <name evidence="5" type="ORF">ACFOGJ_26340</name>
</gene>
<evidence type="ECO:0000256" key="2">
    <source>
        <dbReference type="ARBA" id="ARBA00023125"/>
    </source>
</evidence>
<evidence type="ECO:0000256" key="3">
    <source>
        <dbReference type="ARBA" id="ARBA00023163"/>
    </source>
</evidence>